<dbReference type="InterPro" id="IPR019734">
    <property type="entry name" value="TPR_rpt"/>
</dbReference>
<dbReference type="SUPFAM" id="SSF48452">
    <property type="entry name" value="TPR-like"/>
    <property type="match status" value="1"/>
</dbReference>
<dbReference type="SMART" id="SM00028">
    <property type="entry name" value="TPR"/>
    <property type="match status" value="4"/>
</dbReference>
<dbReference type="Gene3D" id="1.25.40.10">
    <property type="entry name" value="Tetratricopeptide repeat domain"/>
    <property type="match status" value="1"/>
</dbReference>
<comment type="caution">
    <text evidence="1">The sequence shown here is derived from an EMBL/GenBank/DDBJ whole genome shotgun (WGS) entry which is preliminary data.</text>
</comment>
<keyword evidence="2" id="KW-1185">Reference proteome</keyword>
<accession>A0A327ZN76</accession>
<organism evidence="1 2">
    <name type="scientific">Macrococcus epidermidis</name>
    <dbReference type="NCBI Taxonomy" id="1902580"/>
    <lineage>
        <taxon>Bacteria</taxon>
        <taxon>Bacillati</taxon>
        <taxon>Bacillota</taxon>
        <taxon>Bacilli</taxon>
        <taxon>Bacillales</taxon>
        <taxon>Staphylococcaceae</taxon>
        <taxon>Macrococcus</taxon>
    </lineage>
</organism>
<dbReference type="EMBL" id="PZJH01000010">
    <property type="protein sequence ID" value="RAK43726.1"/>
    <property type="molecule type" value="Genomic_DNA"/>
</dbReference>
<sequence length="211" mass="24097">MTMNYNEQIDLVFEQFENGDIEEATKLLQEIGNHINPGDEDYADYQLNAAYIYAADNHFDKARESLNNLLNSEDAEEQQMAYHQLGLVERMDAEFDQSIAYFKKEAELIDANFSDDTIKRSVNLYELGYVQLLNNQYDEGKASLEASLKLAEQSEDDLSIAISNRALGELYAAQEEMDKAKSYFTEAKRYFRKDGDDMGVAEIEALEAAIF</sequence>
<proteinExistence type="predicted"/>
<gene>
    <name evidence="1" type="ORF">BHU61_12565</name>
</gene>
<dbReference type="Pfam" id="PF13424">
    <property type="entry name" value="TPR_12"/>
    <property type="match status" value="1"/>
</dbReference>
<evidence type="ECO:0000313" key="2">
    <source>
        <dbReference type="Proteomes" id="UP000249808"/>
    </source>
</evidence>
<dbReference type="Proteomes" id="UP000249808">
    <property type="component" value="Unassembled WGS sequence"/>
</dbReference>
<dbReference type="AlphaFoldDB" id="A0A327ZN76"/>
<reference evidence="1 2" key="1">
    <citation type="journal article" date="2018" name="Front. Microbiol.">
        <title>Description and Comparative Genomics of Macrococcus caseolyticus subsp. hominis subsp. nov., Macrococcus goetzii sp. nov., Macrococcus epidermidis sp. nov., and Macrococcus bohemicus sp. nov., Novel Macrococci From Human Clinical Material With Virulence Potential and Suspected Uptake of Foreign DNA by Natural Transformation.</title>
        <authorList>
            <person name="Maslanova I."/>
            <person name="Wertheimer Z."/>
            <person name="Sedlacek I."/>
            <person name="Svec P."/>
            <person name="Indrakova A."/>
            <person name="Kovarovic V."/>
            <person name="Schumann P."/>
            <person name="Sproer C."/>
            <person name="Kralova S."/>
            <person name="Sedo O."/>
            <person name="Kristofova L."/>
            <person name="Vrbovska V."/>
            <person name="Fuzik T."/>
            <person name="Petras P."/>
            <person name="Zdrahal Z."/>
            <person name="Ruzickova V."/>
            <person name="Doskar J."/>
            <person name="Pantucek R."/>
        </authorList>
    </citation>
    <scope>NUCLEOTIDE SEQUENCE [LARGE SCALE GENOMIC DNA]</scope>
    <source>
        <strain evidence="1 2">01/688</strain>
    </source>
</reference>
<evidence type="ECO:0000313" key="1">
    <source>
        <dbReference type="EMBL" id="RAK43726.1"/>
    </source>
</evidence>
<name>A0A327ZN76_9STAP</name>
<dbReference type="InterPro" id="IPR011990">
    <property type="entry name" value="TPR-like_helical_dom_sf"/>
</dbReference>
<protein>
    <submittedName>
        <fullName evidence="1">Uncharacterized protein</fullName>
    </submittedName>
</protein>